<feature type="chain" id="PRO_5047085352" evidence="1">
    <location>
        <begin position="19"/>
        <end position="113"/>
    </location>
</feature>
<evidence type="ECO:0000313" key="3">
    <source>
        <dbReference type="Proteomes" id="UP000016534"/>
    </source>
</evidence>
<gene>
    <name evidence="2" type="ORF">PUND_09314</name>
</gene>
<reference evidence="2" key="1">
    <citation type="journal article" date="2012" name="J. Bacteriol.">
        <title>Genome sequences of type strains of seven species of the marine bacterium Pseudoalteromonas.</title>
        <authorList>
            <person name="Xie B.B."/>
            <person name="Shu Y.L."/>
            <person name="Qin Q.L."/>
            <person name="Rong J.C."/>
            <person name="Zhang X.Y."/>
            <person name="Chen X.L."/>
            <person name="Shi M."/>
            <person name="He H.L."/>
            <person name="Zhou B.C."/>
            <person name="Zhang Y.Z."/>
        </authorList>
    </citation>
    <scope>NUCLEOTIDE SEQUENCE [LARGE SCALE GENOMIC DNA]</scope>
    <source>
        <strain evidence="2">NCIMB 2128</strain>
    </source>
</reference>
<keyword evidence="3" id="KW-1185">Reference proteome</keyword>
<name>A0ABN0NIF0_9GAMM</name>
<sequence>MYKVVMTLLLFFSCVTYADSIGFGKIAGIKQYAFSSTQNIKVFFQADATLINETCKESQRVYGVITANNHDAEIIDRMLSLIMTAYVANKKVRLHSEDNSCEIGFVSLQEEYF</sequence>
<protein>
    <submittedName>
        <fullName evidence="2">Uncharacterized protein</fullName>
    </submittedName>
</protein>
<evidence type="ECO:0000313" key="2">
    <source>
        <dbReference type="EMBL" id="ERG61299.1"/>
    </source>
</evidence>
<organism evidence="2 3">
    <name type="scientific">Pseudoalteromonas undina</name>
    <dbReference type="NCBI Taxonomy" id="43660"/>
    <lineage>
        <taxon>Bacteria</taxon>
        <taxon>Pseudomonadati</taxon>
        <taxon>Pseudomonadota</taxon>
        <taxon>Gammaproteobacteria</taxon>
        <taxon>Alteromonadales</taxon>
        <taxon>Pseudoalteromonadaceae</taxon>
        <taxon>Pseudoalteromonas</taxon>
    </lineage>
</organism>
<dbReference type="EMBL" id="AHCF02000017">
    <property type="protein sequence ID" value="ERG61299.1"/>
    <property type="molecule type" value="Genomic_DNA"/>
</dbReference>
<accession>A0ABN0NIF0</accession>
<keyword evidence="1" id="KW-0732">Signal</keyword>
<comment type="caution">
    <text evidence="2">The sequence shown here is derived from an EMBL/GenBank/DDBJ whole genome shotgun (WGS) entry which is preliminary data.</text>
</comment>
<reference evidence="2" key="2">
    <citation type="submission" date="2013-04" db="EMBL/GenBank/DDBJ databases">
        <title>Genome sequence of Pseudoalteromonas undina.</title>
        <authorList>
            <person name="Xie B.-B."/>
            <person name="Rong J.-C."/>
            <person name="Qin Q.-L."/>
            <person name="Shu Y.-L."/>
            <person name="Zhang Y.-Z."/>
        </authorList>
    </citation>
    <scope>NUCLEOTIDE SEQUENCE</scope>
    <source>
        <strain evidence="2">NCIMB 2128</strain>
    </source>
</reference>
<feature type="signal peptide" evidence="1">
    <location>
        <begin position="1"/>
        <end position="18"/>
    </location>
</feature>
<dbReference type="Proteomes" id="UP000016534">
    <property type="component" value="Unassembled WGS sequence"/>
</dbReference>
<evidence type="ECO:0000256" key="1">
    <source>
        <dbReference type="SAM" id="SignalP"/>
    </source>
</evidence>
<proteinExistence type="predicted"/>